<name>G5JJF1_9STAP</name>
<keyword evidence="1" id="KW-1133">Transmembrane helix</keyword>
<gene>
    <name evidence="2" type="ORF">SS7213T_08022</name>
</gene>
<keyword evidence="3" id="KW-1185">Reference proteome</keyword>
<accession>G5JJF1</accession>
<comment type="caution">
    <text evidence="2">The sequence shown here is derived from an EMBL/GenBank/DDBJ whole genome shotgun (WGS) entry which is preliminary data.</text>
</comment>
<feature type="transmembrane region" description="Helical" evidence="1">
    <location>
        <begin position="6"/>
        <end position="24"/>
    </location>
</feature>
<evidence type="ECO:0000313" key="2">
    <source>
        <dbReference type="EMBL" id="EHJ07720.1"/>
    </source>
</evidence>
<keyword evidence="1" id="KW-0812">Transmembrane</keyword>
<reference evidence="2 3" key="1">
    <citation type="journal article" date="2012" name="BMC Genomics">
        <title>Comparative genomic analysis of the genus Staphylococcus including Staphylococcus aureus and its newly described sister species Staphylococcus simiae.</title>
        <authorList>
            <person name="Suzuki H."/>
            <person name="Lefebure T."/>
            <person name="Pavinski Bitar P."/>
            <person name="Stanhope M.J."/>
        </authorList>
    </citation>
    <scope>NUCLEOTIDE SEQUENCE [LARGE SCALE GENOMIC DNA]</scope>
    <source>
        <strain evidence="2 3">CCM 7213</strain>
    </source>
</reference>
<dbReference type="Proteomes" id="UP000005413">
    <property type="component" value="Unassembled WGS sequence"/>
</dbReference>
<dbReference type="AlphaFoldDB" id="G5JJF1"/>
<keyword evidence="1" id="KW-0472">Membrane</keyword>
<feature type="non-terminal residue" evidence="2">
    <location>
        <position position="1"/>
    </location>
</feature>
<sequence>LAHYVKILLIEFFFAGSLAQLVCLKKLANQFFSVGSLLQDSRI</sequence>
<protein>
    <submittedName>
        <fullName evidence="2">Uncharacterized protein</fullName>
    </submittedName>
</protein>
<evidence type="ECO:0000313" key="3">
    <source>
        <dbReference type="Proteomes" id="UP000005413"/>
    </source>
</evidence>
<organism evidence="2 3">
    <name type="scientific">Staphylococcus simiae CCM 7213 = CCUG 51256</name>
    <dbReference type="NCBI Taxonomy" id="911238"/>
    <lineage>
        <taxon>Bacteria</taxon>
        <taxon>Bacillati</taxon>
        <taxon>Bacillota</taxon>
        <taxon>Bacilli</taxon>
        <taxon>Bacillales</taxon>
        <taxon>Staphylococcaceae</taxon>
        <taxon>Staphylococcus</taxon>
    </lineage>
</organism>
<proteinExistence type="predicted"/>
<dbReference type="EMBL" id="AEUN01000439">
    <property type="protein sequence ID" value="EHJ07720.1"/>
    <property type="molecule type" value="Genomic_DNA"/>
</dbReference>
<evidence type="ECO:0000256" key="1">
    <source>
        <dbReference type="SAM" id="Phobius"/>
    </source>
</evidence>